<comment type="catalytic activity">
    <reaction evidence="13 15">
        <text>Couples ATP hydrolysis with the unwinding of duplex DNA by translocating in the 3'-5' direction.</text>
        <dbReference type="EC" id="5.6.2.4"/>
    </reaction>
</comment>
<evidence type="ECO:0000256" key="2">
    <source>
        <dbReference type="ARBA" id="ARBA00022723"/>
    </source>
</evidence>
<dbReference type="InterPro" id="IPR014017">
    <property type="entry name" value="DNA_helicase_UvrD-like_C"/>
</dbReference>
<keyword evidence="2 15" id="KW-0479">Metal-binding</keyword>
<dbReference type="SUPFAM" id="SSF52540">
    <property type="entry name" value="P-loop containing nucleoside triphosphate hydrolases"/>
    <property type="match status" value="1"/>
</dbReference>
<keyword evidence="7 15" id="KW-0269">Exonuclease</keyword>
<dbReference type="Proteomes" id="UP001501600">
    <property type="component" value="Unassembled WGS sequence"/>
</dbReference>
<comment type="caution">
    <text evidence="19">The sequence shown here is derived from an EMBL/GenBank/DDBJ whole genome shotgun (WGS) entry which is preliminary data.</text>
</comment>
<evidence type="ECO:0000256" key="10">
    <source>
        <dbReference type="ARBA" id="ARBA00023125"/>
    </source>
</evidence>
<evidence type="ECO:0000256" key="16">
    <source>
        <dbReference type="PROSITE-ProRule" id="PRU00560"/>
    </source>
</evidence>
<keyword evidence="9 15" id="KW-0460">Magnesium</keyword>
<feature type="binding site" evidence="15">
    <location>
        <position position="1112"/>
    </location>
    <ligand>
        <name>Mg(2+)</name>
        <dbReference type="ChEBI" id="CHEBI:18420"/>
    </ligand>
</feature>
<evidence type="ECO:0000256" key="5">
    <source>
        <dbReference type="ARBA" id="ARBA00022801"/>
    </source>
</evidence>
<dbReference type="Pfam" id="PF13361">
    <property type="entry name" value="UvrD_C"/>
    <property type="match status" value="1"/>
</dbReference>
<evidence type="ECO:0000256" key="11">
    <source>
        <dbReference type="ARBA" id="ARBA00023204"/>
    </source>
</evidence>
<evidence type="ECO:0000313" key="19">
    <source>
        <dbReference type="EMBL" id="GAA5189268.1"/>
    </source>
</evidence>
<dbReference type="PROSITE" id="PS51198">
    <property type="entry name" value="UVRD_HELICASE_ATP_BIND"/>
    <property type="match status" value="1"/>
</dbReference>
<keyword evidence="5 15" id="KW-0378">Hydrolase</keyword>
<evidence type="ECO:0000256" key="1">
    <source>
        <dbReference type="ARBA" id="ARBA00022722"/>
    </source>
</evidence>
<dbReference type="Gene3D" id="1.10.486.10">
    <property type="entry name" value="PCRA, domain 4"/>
    <property type="match status" value="1"/>
</dbReference>
<evidence type="ECO:0000256" key="8">
    <source>
        <dbReference type="ARBA" id="ARBA00022840"/>
    </source>
</evidence>
<feature type="active site" description="For nuclease activity" evidence="15">
    <location>
        <position position="1125"/>
    </location>
</feature>
<dbReference type="InterPro" id="IPR011604">
    <property type="entry name" value="PDDEXK-like_dom_sf"/>
</dbReference>
<protein>
    <recommendedName>
        <fullName evidence="15">RecBCD enzyme subunit RecB</fullName>
        <ecNumber evidence="15">3.1.11.5</ecNumber>
        <ecNumber evidence="15">5.6.2.4</ecNumber>
    </recommendedName>
    <alternativeName>
        <fullName evidence="15">DNA 3'-5' helicase subunit RecB</fullName>
    </alternativeName>
    <alternativeName>
        <fullName evidence="15">Exonuclease V subunit RecB</fullName>
        <shortName evidence="15">ExoV subunit RecB</shortName>
    </alternativeName>
    <alternativeName>
        <fullName evidence="15">Helicase/nuclease RecBCD subunit RecB</fullName>
    </alternativeName>
</protein>
<dbReference type="EC" id="5.6.2.4" evidence="15"/>
<keyword evidence="11 15" id="KW-0234">DNA repair</keyword>
<feature type="binding site" evidence="15">
    <location>
        <position position="1125"/>
    </location>
    <ligand>
        <name>Mg(2+)</name>
        <dbReference type="ChEBI" id="CHEBI:18420"/>
    </ligand>
</feature>
<comment type="cofactor">
    <cofactor evidence="15">
        <name>Mg(2+)</name>
        <dbReference type="ChEBI" id="CHEBI:18420"/>
    </cofactor>
    <text evidence="15">Binds 1 Mg(2+) ion per subunit.</text>
</comment>
<dbReference type="InterPro" id="IPR004586">
    <property type="entry name" value="RecB"/>
</dbReference>
<comment type="domain">
    <text evidence="15">The C-terminal domain has nuclease activity and interacts with RecD. It interacts with RecA, facilitating its loading onto ssDNA.</text>
</comment>
<dbReference type="Pfam" id="PF12705">
    <property type="entry name" value="PDDEXK_1"/>
    <property type="match status" value="1"/>
</dbReference>
<feature type="domain" description="UvrD-like helicase C-terminal" evidence="18">
    <location>
        <begin position="462"/>
        <end position="761"/>
    </location>
</feature>
<evidence type="ECO:0000256" key="3">
    <source>
        <dbReference type="ARBA" id="ARBA00022741"/>
    </source>
</evidence>
<dbReference type="Gene3D" id="3.40.50.300">
    <property type="entry name" value="P-loop containing nucleotide triphosphate hydrolases"/>
    <property type="match status" value="2"/>
</dbReference>
<gene>
    <name evidence="15 19" type="primary">recB</name>
    <name evidence="19" type="ORF">GCM10025772_11260</name>
</gene>
<feature type="region of interest" description="Nuclease activity, interacts with RecD and RecA" evidence="15">
    <location>
        <begin position="919"/>
        <end position="1226"/>
    </location>
</feature>
<keyword evidence="4 15" id="KW-0227">DNA damage</keyword>
<comment type="subunit">
    <text evidence="15">Heterotrimer of RecB, RecC and RecD. All subunits contribute to DNA-binding. Interacts with RecA.</text>
</comment>
<evidence type="ECO:0000313" key="20">
    <source>
        <dbReference type="Proteomes" id="UP001501600"/>
    </source>
</evidence>
<dbReference type="CDD" id="cd22352">
    <property type="entry name" value="RecB_C-like"/>
    <property type="match status" value="1"/>
</dbReference>
<evidence type="ECO:0000256" key="13">
    <source>
        <dbReference type="ARBA" id="ARBA00034617"/>
    </source>
</evidence>
<comment type="similarity">
    <text evidence="15">Belongs to the helicase family. UvrD subfamily.</text>
</comment>
<dbReference type="HAMAP" id="MF_01485">
    <property type="entry name" value="RecB"/>
    <property type="match status" value="1"/>
</dbReference>
<dbReference type="PROSITE" id="PS51217">
    <property type="entry name" value="UVRD_HELICASE_CTER"/>
    <property type="match status" value="1"/>
</dbReference>
<dbReference type="PANTHER" id="PTHR11070">
    <property type="entry name" value="UVRD / RECB / PCRA DNA HELICASE FAMILY MEMBER"/>
    <property type="match status" value="1"/>
</dbReference>
<dbReference type="InterPro" id="IPR038726">
    <property type="entry name" value="PDDEXK_AddAB-type"/>
</dbReference>
<dbReference type="InterPro" id="IPR014016">
    <property type="entry name" value="UvrD-like_ATP-bd"/>
</dbReference>
<reference evidence="20" key="1">
    <citation type="journal article" date="2019" name="Int. J. Syst. Evol. Microbiol.">
        <title>The Global Catalogue of Microorganisms (GCM) 10K type strain sequencing project: providing services to taxonomists for standard genome sequencing and annotation.</title>
        <authorList>
            <consortium name="The Broad Institute Genomics Platform"/>
            <consortium name="The Broad Institute Genome Sequencing Center for Infectious Disease"/>
            <person name="Wu L."/>
            <person name="Ma J."/>
        </authorList>
    </citation>
    <scope>NUCLEOTIDE SEQUENCE [LARGE SCALE GENOMIC DNA]</scope>
    <source>
        <strain evidence="20">JCM 18720</strain>
    </source>
</reference>
<dbReference type="Pfam" id="PF00580">
    <property type="entry name" value="UvrD-helicase"/>
    <property type="match status" value="1"/>
</dbReference>
<proteinExistence type="inferred from homology"/>
<keyword evidence="6 15" id="KW-0347">Helicase</keyword>
<feature type="region of interest" description="DNA-binding and helicase activity, interacts with RecC" evidence="15">
    <location>
        <begin position="1"/>
        <end position="885"/>
    </location>
</feature>
<evidence type="ECO:0000259" key="18">
    <source>
        <dbReference type="PROSITE" id="PS51217"/>
    </source>
</evidence>
<keyword evidence="20" id="KW-1185">Reference proteome</keyword>
<organism evidence="19 20">
    <name type="scientific">Ferrimonas gelatinilytica</name>
    <dbReference type="NCBI Taxonomy" id="1255257"/>
    <lineage>
        <taxon>Bacteria</taxon>
        <taxon>Pseudomonadati</taxon>
        <taxon>Pseudomonadota</taxon>
        <taxon>Gammaproteobacteria</taxon>
        <taxon>Alteromonadales</taxon>
        <taxon>Ferrimonadaceae</taxon>
        <taxon>Ferrimonas</taxon>
    </lineage>
</organism>
<feature type="binding site" evidence="16">
    <location>
        <begin position="21"/>
        <end position="28"/>
    </location>
    <ligand>
        <name>ATP</name>
        <dbReference type="ChEBI" id="CHEBI:30616"/>
    </ligand>
</feature>
<keyword evidence="12 15" id="KW-0413">Isomerase</keyword>
<evidence type="ECO:0000256" key="15">
    <source>
        <dbReference type="HAMAP-Rule" id="MF_01485"/>
    </source>
</evidence>
<evidence type="ECO:0000256" key="7">
    <source>
        <dbReference type="ARBA" id="ARBA00022839"/>
    </source>
</evidence>
<keyword evidence="8 15" id="KW-0067">ATP-binding</keyword>
<dbReference type="Gene3D" id="1.10.3170.10">
    <property type="entry name" value="Recbcd, chain B, domain 2"/>
    <property type="match status" value="1"/>
</dbReference>
<dbReference type="RefSeq" id="WP_345316068.1">
    <property type="nucleotide sequence ID" value="NZ_BAABLF010000006.1"/>
</dbReference>
<comment type="function">
    <text evidence="15">A helicase/nuclease that prepares dsDNA breaks (DSB) for recombinational DNA repair. Binds to DSBs and unwinds DNA via a highly rapid and processive ATP-dependent bidirectional helicase activity. Unwinds dsDNA until it encounters a Chi (crossover hotspot instigator) sequence from the 3' direction. Cuts ssDNA a few nucleotides 3' to the Chi site. The properties and activities of the enzyme are changed at Chi. The Chi-altered holoenzyme produces a long 3'-ssDNA overhang and facilitates RecA-binding to the ssDNA for homologous DNA recombination and repair. Holoenzyme degrades any linearized DNA that is unable to undergo homologous recombination. In the holoenzyme this subunit contributes ATPase, 3'-5' helicase, exonuclease activity and loads RecA onto ssDNA.</text>
</comment>
<keyword evidence="1 15" id="KW-0540">Nuclease</keyword>
<dbReference type="NCBIfam" id="TIGR00609">
    <property type="entry name" value="recB"/>
    <property type="match status" value="1"/>
</dbReference>
<dbReference type="EC" id="3.1.11.5" evidence="15"/>
<feature type="binding site" evidence="15">
    <location>
        <position position="990"/>
    </location>
    <ligand>
        <name>Mg(2+)</name>
        <dbReference type="ChEBI" id="CHEBI:18420"/>
    </ligand>
</feature>
<comment type="catalytic activity">
    <reaction evidence="15">
        <text>Exonucleolytic cleavage (in the presence of ATP) in either 5'- to 3'- or 3'- to 5'-direction to yield 5'-phosphooligonucleotides.</text>
        <dbReference type="EC" id="3.1.11.5"/>
    </reaction>
</comment>
<evidence type="ECO:0000256" key="6">
    <source>
        <dbReference type="ARBA" id="ARBA00022806"/>
    </source>
</evidence>
<keyword evidence="3 15" id="KW-0547">Nucleotide-binding</keyword>
<dbReference type="InterPro" id="IPR011335">
    <property type="entry name" value="Restrct_endonuc-II-like"/>
</dbReference>
<feature type="domain" description="UvrD-like helicase ATP-binding" evidence="17">
    <location>
        <begin position="1"/>
        <end position="461"/>
    </location>
</feature>
<dbReference type="InterPro" id="IPR000212">
    <property type="entry name" value="DNA_helicase_UvrD/REP"/>
</dbReference>
<comment type="miscellaneous">
    <text evidence="15">In the RecBCD complex, RecB has a slow 3'-5' helicase, an exonuclease activity and loads RecA onto ssDNA, RecD has a fast 5'-3' helicase activity, while RecC stimulates the ATPase and processivity of the RecB helicase and contributes to recognition of the Chi site.</text>
</comment>
<evidence type="ECO:0000256" key="4">
    <source>
        <dbReference type="ARBA" id="ARBA00022763"/>
    </source>
</evidence>
<evidence type="ECO:0000259" key="17">
    <source>
        <dbReference type="PROSITE" id="PS51198"/>
    </source>
</evidence>
<dbReference type="InterPro" id="IPR027417">
    <property type="entry name" value="P-loop_NTPase"/>
</dbReference>
<comment type="domain">
    <text evidence="15">The N-terminal DNA-binding domain is a ssDNA-dependent ATPase and has ATP-dependent 3'-5' helicase function. This domain interacts with RecC.</text>
</comment>
<comment type="catalytic activity">
    <reaction evidence="14 15">
        <text>ATP + H2O = ADP + phosphate + H(+)</text>
        <dbReference type="Rhea" id="RHEA:13065"/>
        <dbReference type="ChEBI" id="CHEBI:15377"/>
        <dbReference type="ChEBI" id="CHEBI:15378"/>
        <dbReference type="ChEBI" id="CHEBI:30616"/>
        <dbReference type="ChEBI" id="CHEBI:43474"/>
        <dbReference type="ChEBI" id="CHEBI:456216"/>
        <dbReference type="EC" id="5.6.2.4"/>
    </reaction>
</comment>
<accession>A0ABP9RYT9</accession>
<name>A0ABP9RYT9_9GAMM</name>
<keyword evidence="10 15" id="KW-0238">DNA-binding</keyword>
<dbReference type="EMBL" id="BAABLF010000006">
    <property type="protein sequence ID" value="GAA5189268.1"/>
    <property type="molecule type" value="Genomic_DNA"/>
</dbReference>
<dbReference type="SUPFAM" id="SSF52980">
    <property type="entry name" value="Restriction endonuclease-like"/>
    <property type="match status" value="1"/>
</dbReference>
<sequence>MTAHKLTPIDFPLSGTRLIEASAGTGKTFTIAALYLRLVLGHGQAQAHPAGPLSPDRILVVTFTKAATEELKDRIRARLVEGAACFRGLSQPDPYLALLMADFPTEQHPHCALMLEQAAQLMDMSAVHTIHGWCQRMLKEHAFDSGSLFNQEMEADTAPLREEAIRDYWRLFLYPQSREVLGSVTTLYPSPAALEAAVFPLLGRLLPGAQAGSEDPFTLLAQRAEWVASTKSRCAQEWPRFTEQFHEALANKWVKGNMIKPGQLDSLNAWLEGEAPLPVDTAGKPMTRYLNGTFVDALSAAGKKQPLTVADSTVLAALENLARQLAANDIKGALLRHCAAWVGERVEQEKRRRAQLDFDDLITHLGQALEREHQGGGDKLAAAIRHQFPVALIDEFQDTDPVQYQLFQRLYLGQEARALLMIGDPKQAIYGFRGADIHTYLKARRDTEGRHYTLDTNYRSTQAMVEAANALFELGKRHPQGPFLHGDAIPFLPVAANGREATLTDAGQALPAMTLWWDEPEEGAWNKSQYLARQSIACAEEITRLLNGAQSGQVVFEEKDETTPLKASDIAILVRDFREAGAVREALAAKGVRSVYLSDKDSVFATEEAEALQRILQAVAQPEERLIKAALATSVLGLSWAELDRFNDDELAWEAQLAGFRDLKLCWQRQGVLPMIRRLLARYHLPARALADPQGGERRLTNLLHLAELLQAASAQLDGELALIRYLAQQRQARGASDDQILRLESDAALVKVITIHKSKGLEYPLVFLPFIAGYREASDRGGVLFYRDEQGQVRLTFEADEEARAAADRERLEEDLRLLYVALTRPRHGCYLGLGPLKLSKRGARGVPDNHRGALGCLLGAGEPMDLTQWREALAGLAQQEGIHLASLPNGSDVRARVTEQTDTLSPPPPYRRVPQKPWWIASYSALLSGMGEGGGDTEPGTPASQDPLTGLAERLMEVGEESAQELLAPEAGTIHAFPKGALPGTFLHDLFEWAATQGRATQGPGFDRIAPGHLEAEITARCDHHGYGEHAPMLCRWFSEALALPLSLPTGRVSLAGLDQVQAEMEFWLQSSSVNVGRLDDLVRASVWPGEPRPRLRSIEVNGMLKGFIDLTFLHQGRYYVADYKSNYLGPDEQAYTPAAMREAMLSHRYELQAVLYTLALHRLLKARLPGYQFERHIGGGLYLFLRGLSAAEPGHGVVTVPVEATLIERLDRVFQGAEEESPV</sequence>
<evidence type="ECO:0000256" key="12">
    <source>
        <dbReference type="ARBA" id="ARBA00023235"/>
    </source>
</evidence>
<dbReference type="PANTHER" id="PTHR11070:SF23">
    <property type="entry name" value="RECBCD ENZYME SUBUNIT RECB"/>
    <property type="match status" value="1"/>
</dbReference>
<evidence type="ECO:0000256" key="9">
    <source>
        <dbReference type="ARBA" id="ARBA00022842"/>
    </source>
</evidence>
<dbReference type="Gene3D" id="3.90.320.10">
    <property type="match status" value="1"/>
</dbReference>
<evidence type="ECO:0000256" key="14">
    <source>
        <dbReference type="ARBA" id="ARBA00048988"/>
    </source>
</evidence>